<reference evidence="5 6" key="1">
    <citation type="journal article" date="2011" name="PLoS Genet.">
        <title>Genome sequencing and comparative transcriptomics of the model entomopathogenic fungi Metarhizium anisopliae and M. acridum.</title>
        <authorList>
            <person name="Gao Q."/>
            <person name="Jin K."/>
            <person name="Ying S.H."/>
            <person name="Zhang Y."/>
            <person name="Xiao G."/>
            <person name="Shang Y."/>
            <person name="Duan Z."/>
            <person name="Hu X."/>
            <person name="Xie X.Q."/>
            <person name="Zhou G."/>
            <person name="Peng G."/>
            <person name="Luo Z."/>
            <person name="Huang W."/>
            <person name="Wang B."/>
            <person name="Fang W."/>
            <person name="Wang S."/>
            <person name="Zhong Y."/>
            <person name="Ma L.J."/>
            <person name="St Leger R.J."/>
            <person name="Zhao G.P."/>
            <person name="Pei Y."/>
            <person name="Feng M.G."/>
            <person name="Xia Y."/>
            <person name="Wang C."/>
        </authorList>
    </citation>
    <scope>NUCLEOTIDE SEQUENCE [LARGE SCALE GENOMIC DNA]</scope>
    <source>
        <strain evidence="6">ARSEF 23 / ATCC MYA-3075</strain>
    </source>
</reference>
<dbReference type="PANTHER" id="PTHR33481">
    <property type="entry name" value="REVERSE TRANSCRIPTASE"/>
    <property type="match status" value="1"/>
</dbReference>
<feature type="compositionally biased region" description="Low complexity" evidence="3">
    <location>
        <begin position="399"/>
        <end position="415"/>
    </location>
</feature>
<protein>
    <submittedName>
        <fullName evidence="5">Reverse transcriptase</fullName>
    </submittedName>
</protein>
<evidence type="ECO:0000313" key="6">
    <source>
        <dbReference type="Proteomes" id="UP000002498"/>
    </source>
</evidence>
<dbReference type="Gene3D" id="3.30.420.10">
    <property type="entry name" value="Ribonuclease H-like superfamily/Ribonuclease H"/>
    <property type="match status" value="1"/>
</dbReference>
<dbReference type="InterPro" id="IPR000477">
    <property type="entry name" value="RT_dom"/>
</dbReference>
<feature type="compositionally biased region" description="Low complexity" evidence="3">
    <location>
        <begin position="53"/>
        <end position="79"/>
    </location>
</feature>
<dbReference type="PROSITE" id="PS50878">
    <property type="entry name" value="RT_POL"/>
    <property type="match status" value="1"/>
</dbReference>
<keyword evidence="6" id="KW-1185">Reference proteome</keyword>
<dbReference type="RefSeq" id="XP_007816608.2">
    <property type="nucleotide sequence ID" value="XM_007818417.2"/>
</dbReference>
<feature type="region of interest" description="Disordered" evidence="3">
    <location>
        <begin position="1140"/>
        <end position="1180"/>
    </location>
</feature>
<feature type="region of interest" description="Disordered" evidence="3">
    <location>
        <begin position="1"/>
        <end position="114"/>
    </location>
</feature>
<dbReference type="SUPFAM" id="SSF56672">
    <property type="entry name" value="DNA/RNA polymerases"/>
    <property type="match status" value="1"/>
</dbReference>
<evidence type="ECO:0000256" key="1">
    <source>
        <dbReference type="ARBA" id="ARBA00004173"/>
    </source>
</evidence>
<dbReference type="HOGENOM" id="CLU_000680_23_0_1"/>
<dbReference type="SUPFAM" id="SSF53098">
    <property type="entry name" value="Ribonuclease H-like"/>
    <property type="match status" value="1"/>
</dbReference>
<organism evidence="5 6">
    <name type="scientific">Metarhizium robertsii (strain ARSEF 23 / ATCC MYA-3075)</name>
    <name type="common">Metarhizium anisopliae (strain ARSEF 23)</name>
    <dbReference type="NCBI Taxonomy" id="655844"/>
    <lineage>
        <taxon>Eukaryota</taxon>
        <taxon>Fungi</taxon>
        <taxon>Dikarya</taxon>
        <taxon>Ascomycota</taxon>
        <taxon>Pezizomycotina</taxon>
        <taxon>Sordariomycetes</taxon>
        <taxon>Hypocreomycetidae</taxon>
        <taxon>Hypocreales</taxon>
        <taxon>Clavicipitaceae</taxon>
        <taxon>Metarhizium</taxon>
    </lineage>
</organism>
<keyword evidence="5" id="KW-0548">Nucleotidyltransferase</keyword>
<evidence type="ECO:0000256" key="3">
    <source>
        <dbReference type="SAM" id="MobiDB-lite"/>
    </source>
</evidence>
<dbReference type="AlphaFoldDB" id="E9EJM1"/>
<sequence length="1180" mass="130408">MKVSRPPYSHGLLLPSNLDHNSNPPRVTRDNQPPRPHLKKTVSDKGLVRKVGLQLHRQQNPQQQHRTEQIQHNTTQQQRQTDEPQKEPTPAPLGLAAPSALPPSTPEAEDDGKATERPRIFQANVGKIPPAHDCALALADFEEYDVVLLQEPWTETKDGCCLTKTHPAYDTFSPVSNWDNTTIRPRVMAYVRRDSRLITNQQQPYITRDILWLTVNNVTIVNVYRRPDCDVALNMLLQWQPPKDCLLADRPPLWHGPGHCKLGNGQWPQLAERGGHPDQPIRQHHRLGFHQRPLAEACVEDDFATTSDHFTLSLTLSNFSPVLKQSGKRPWWTFYSLLRRRPGAPYGRELAAHRGGLKNARKPQQAIEPSGDSILVGKIKMCNSPNETSAMWSVGPRDSTGANSSTASPTAAQSSKQCDGSEPQGPSNLHPYKSEMLCIRHRPTRRTRFRSIPFAQTIPLEEARAATIGTGNTSPGSDNITVKLLEAVWDVTGTHIRRLYEGCLRVGHHPKPFQEAEVVMIAKPGRGNLSIPRAWRPISLLSCLGRGLERLIARRLAWAAIHHGVLHLQQAGALPKRSAVDLVTALIYDIEKAFAWKLVATLVTMNIQGAFDTVLRNRLILRLREQGWREHLVRCVAFFMHDRSACVRYQDTTTPVLPLQCSLPQGSPVSPILFLLYTEPLYCLGNPMGRFGYADDTAILCTGNSLEETAAEASEQAAELIARGAENGVSFDPEKTKVMHFSPSPRKPETAPPVYHGTVEKRPEPAMRWLGIWLDRKLTFKTHVEKWTAKAQAVAYHLKDSETQNTTRSPAPSKEPSQCCCMELRRGTQAHPGPAGLSHLTTPPTTLHRESGIPPATLLPEARRIRFSSRLKALDDAHPLARRTLSPAAPAIIKAVKRKHQVPPAVFPTRLRRTDRLLPSCPRPALIRPRFSDDSTMLQTASEEVRSRLPSMAAVGATGDSDCVLRWSLSSEGVAGYGYIIHQNNRPVLDGSGRLGPAEVFDAAANGALEGLWAAVGHPQATANEIVVCLDNLAAATGLRGTSSDSSQAAFLEFQDMALAHGNTTVRWIPGHTNIAGNEQADALAKAGCSRPAPPDALPTLVHLRRVARKQPREAFDAWWTTAAPERYKPLKLKASTRCAPDLATPRDSNMPMRDPPAHADAPKSQNISSTAGRCRRITV</sequence>
<gene>
    <name evidence="5" type="ORF">MAA_00419</name>
</gene>
<dbReference type="InterPro" id="IPR043502">
    <property type="entry name" value="DNA/RNA_pol_sf"/>
</dbReference>
<dbReference type="PANTHER" id="PTHR33481:SF1">
    <property type="entry name" value="ENDONUCLEASE_EXONUCLEASE_PHOSPHATASE DOMAIN-CONTAINING PROTEIN-RELATED"/>
    <property type="match status" value="1"/>
</dbReference>
<comment type="subcellular location">
    <subcellularLocation>
        <location evidence="1">Mitochondrion</location>
    </subcellularLocation>
</comment>
<dbReference type="SUPFAM" id="SSF56219">
    <property type="entry name" value="DNase I-like"/>
    <property type="match status" value="1"/>
</dbReference>
<dbReference type="KEGG" id="maj:MAA_00419"/>
<dbReference type="Pfam" id="PF00078">
    <property type="entry name" value="RVT_1"/>
    <property type="match status" value="1"/>
</dbReference>
<dbReference type="GO" id="GO:0005739">
    <property type="term" value="C:mitochondrion"/>
    <property type="evidence" value="ECO:0007669"/>
    <property type="project" value="UniProtKB-SubCell"/>
</dbReference>
<feature type="region of interest" description="Disordered" evidence="3">
    <location>
        <begin position="739"/>
        <end position="758"/>
    </location>
</feature>
<dbReference type="InterPro" id="IPR036397">
    <property type="entry name" value="RNaseH_sf"/>
</dbReference>
<evidence type="ECO:0000259" key="4">
    <source>
        <dbReference type="PROSITE" id="PS50878"/>
    </source>
</evidence>
<dbReference type="CDD" id="cd01650">
    <property type="entry name" value="RT_nLTR_like"/>
    <property type="match status" value="1"/>
</dbReference>
<name>E9EJM1_METRA</name>
<dbReference type="CDD" id="cd09276">
    <property type="entry name" value="Rnase_HI_RT_non_LTR"/>
    <property type="match status" value="1"/>
</dbReference>
<comment type="caution">
    <text evidence="5">The sequence shown here is derived from an EMBL/GenBank/DDBJ whole genome shotgun (WGS) entry which is preliminary data.</text>
</comment>
<dbReference type="Gene3D" id="3.60.10.10">
    <property type="entry name" value="Endonuclease/exonuclease/phosphatase"/>
    <property type="match status" value="1"/>
</dbReference>
<keyword evidence="5" id="KW-0808">Transferase</keyword>
<dbReference type="GO" id="GO:0003964">
    <property type="term" value="F:RNA-directed DNA polymerase activity"/>
    <property type="evidence" value="ECO:0007669"/>
    <property type="project" value="UniProtKB-KW"/>
</dbReference>
<evidence type="ECO:0000313" key="5">
    <source>
        <dbReference type="EMBL" id="EFZ03345.2"/>
    </source>
</evidence>
<feature type="domain" description="Reverse transcriptase" evidence="4">
    <location>
        <begin position="502"/>
        <end position="774"/>
    </location>
</feature>
<accession>E9EJM1</accession>
<proteinExistence type="predicted"/>
<keyword evidence="2" id="KW-0496">Mitochondrion</keyword>
<dbReference type="InterPro" id="IPR012337">
    <property type="entry name" value="RNaseH-like_sf"/>
</dbReference>
<dbReference type="Proteomes" id="UP000002498">
    <property type="component" value="Unassembled WGS sequence"/>
</dbReference>
<evidence type="ECO:0000256" key="2">
    <source>
        <dbReference type="ARBA" id="ARBA00023128"/>
    </source>
</evidence>
<feature type="region of interest" description="Disordered" evidence="3">
    <location>
        <begin position="387"/>
        <end position="434"/>
    </location>
</feature>
<dbReference type="InterPro" id="IPR036691">
    <property type="entry name" value="Endo/exonu/phosph_ase_sf"/>
</dbReference>
<dbReference type="EMBL" id="ADNJ02000003">
    <property type="protein sequence ID" value="EFZ03345.2"/>
    <property type="molecule type" value="Genomic_DNA"/>
</dbReference>
<dbReference type="GO" id="GO:0003676">
    <property type="term" value="F:nucleic acid binding"/>
    <property type="evidence" value="ECO:0007669"/>
    <property type="project" value="InterPro"/>
</dbReference>
<dbReference type="OrthoDB" id="4939572at2759"/>
<dbReference type="GeneID" id="19254705"/>
<reference evidence="5 6" key="2">
    <citation type="journal article" date="2014" name="Proc. Natl. Acad. Sci. U.S.A.">
        <title>Trajectory and genomic determinants of fungal-pathogen speciation and host adaptation.</title>
        <authorList>
            <person name="Hu X."/>
            <person name="Xiao G."/>
            <person name="Zheng P."/>
            <person name="Shang Y."/>
            <person name="Su Y."/>
            <person name="Zhang X."/>
            <person name="Liu X."/>
            <person name="Zhan S."/>
            <person name="St Leger R.J."/>
            <person name="Wang C."/>
        </authorList>
    </citation>
    <scope>GENOME REANNOTATION</scope>
    <source>
        <strain evidence="6">ARSEF 23 / ATCC MYA-3075</strain>
    </source>
</reference>
<keyword evidence="5" id="KW-0695">RNA-directed DNA polymerase</keyword>